<name>A0ABW0Z6X6_9ACTN</name>
<evidence type="ECO:0000313" key="2">
    <source>
        <dbReference type="Proteomes" id="UP001596083"/>
    </source>
</evidence>
<reference evidence="2" key="1">
    <citation type="journal article" date="2019" name="Int. J. Syst. Evol. Microbiol.">
        <title>The Global Catalogue of Microorganisms (GCM) 10K type strain sequencing project: providing services to taxonomists for standard genome sequencing and annotation.</title>
        <authorList>
            <consortium name="The Broad Institute Genomics Platform"/>
            <consortium name="The Broad Institute Genome Sequencing Center for Infectious Disease"/>
            <person name="Wu L."/>
            <person name="Ma J."/>
        </authorList>
    </citation>
    <scope>NUCLEOTIDE SEQUENCE [LARGE SCALE GENOMIC DNA]</scope>
    <source>
        <strain evidence="2">CGMCC 4.7304</strain>
    </source>
</reference>
<keyword evidence="2" id="KW-1185">Reference proteome</keyword>
<dbReference type="SUPFAM" id="SSF52540">
    <property type="entry name" value="P-loop containing nucleoside triphosphate hydrolases"/>
    <property type="match status" value="1"/>
</dbReference>
<protein>
    <submittedName>
        <fullName evidence="1">AAA family ATPase</fullName>
    </submittedName>
</protein>
<gene>
    <name evidence="1" type="ORF">ACFP1Z_28695</name>
</gene>
<proteinExistence type="predicted"/>
<dbReference type="EMBL" id="JBHSPB010000024">
    <property type="protein sequence ID" value="MFC5724152.1"/>
    <property type="molecule type" value="Genomic_DNA"/>
</dbReference>
<dbReference type="Pfam" id="PF13479">
    <property type="entry name" value="AAA_24"/>
    <property type="match status" value="1"/>
</dbReference>
<sequence>MTSAETPASSGSTPPYTPIQFHRAEKEARPARIAFDGPSGSGRTLTALRVASALGHRIAVIETERGHSHQYADDIPFDTHVLSDFDPENLFTALASAAVLQYDVVVVDCYSMFWTGVNGMLDKVVADTRPGHGGANASWSRHRPLERKVTEALLAYPGHLIVTLRSDTETLVDTDAQGRQTTRRVAVRAKQRADIEYDFDIVGTLGPVATLHIGKSRVPDLVDQVLHEPGTELGDTIRTWADDGKPTGDWLGFVRRARALEASSEDLRDLWLDVSAARCWGMAVLDEYGQTVKLADLISERGRYLASRQSALPKADNKDQPPCE</sequence>
<accession>A0ABW0Z6X6</accession>
<dbReference type="InterPro" id="IPR027417">
    <property type="entry name" value="P-loop_NTPase"/>
</dbReference>
<comment type="caution">
    <text evidence="1">The sequence shown here is derived from an EMBL/GenBank/DDBJ whole genome shotgun (WGS) entry which is preliminary data.</text>
</comment>
<evidence type="ECO:0000313" key="1">
    <source>
        <dbReference type="EMBL" id="MFC5724152.1"/>
    </source>
</evidence>
<dbReference type="Proteomes" id="UP001596083">
    <property type="component" value="Unassembled WGS sequence"/>
</dbReference>
<organism evidence="1 2">
    <name type="scientific">Streptomyces gamaensis</name>
    <dbReference type="NCBI Taxonomy" id="1763542"/>
    <lineage>
        <taxon>Bacteria</taxon>
        <taxon>Bacillati</taxon>
        <taxon>Actinomycetota</taxon>
        <taxon>Actinomycetes</taxon>
        <taxon>Kitasatosporales</taxon>
        <taxon>Streptomycetaceae</taxon>
        <taxon>Streptomyces</taxon>
    </lineage>
</organism>
<dbReference type="RefSeq" id="WP_390320585.1">
    <property type="nucleotide sequence ID" value="NZ_JBHSPB010000024.1"/>
</dbReference>